<dbReference type="GO" id="GO:0071244">
    <property type="term" value="P:cellular response to carbon dioxide"/>
    <property type="evidence" value="ECO:0007669"/>
    <property type="project" value="UniProtKB-ARBA"/>
</dbReference>
<dbReference type="GO" id="GO:0001659">
    <property type="term" value="P:temperature homeostasis"/>
    <property type="evidence" value="ECO:0007669"/>
    <property type="project" value="UniProtKB-ARBA"/>
</dbReference>
<dbReference type="CDD" id="cd13999">
    <property type="entry name" value="STKc_MAP3K-like"/>
    <property type="match status" value="1"/>
</dbReference>
<reference evidence="15" key="1">
    <citation type="submission" date="2012-05" db="EMBL/GenBank/DDBJ databases">
        <authorList>
            <person name="Krishnakumar V."/>
            <person name="Cheung F."/>
            <person name="Xiao Y."/>
            <person name="Chan A."/>
            <person name="Moskal W.A."/>
            <person name="Town C.D."/>
        </authorList>
    </citation>
    <scope>NUCLEOTIDE SEQUENCE</scope>
</reference>
<dbReference type="RefSeq" id="XP_057450245.1">
    <property type="nucleotide sequence ID" value="XM_057594262.1"/>
</dbReference>
<dbReference type="GO" id="GO:0005829">
    <property type="term" value="C:cytosol"/>
    <property type="evidence" value="ECO:0007669"/>
    <property type="project" value="UniProtKB-SubCell"/>
</dbReference>
<dbReference type="EC" id="2.7.11.1" evidence="2"/>
<dbReference type="GO" id="GO:0009637">
    <property type="term" value="P:response to blue light"/>
    <property type="evidence" value="ECO:0007669"/>
    <property type="project" value="UniProtKB-ARBA"/>
</dbReference>
<evidence type="ECO:0000259" key="14">
    <source>
        <dbReference type="PROSITE" id="PS50011"/>
    </source>
</evidence>
<dbReference type="InterPro" id="IPR001245">
    <property type="entry name" value="Ser-Thr/Tyr_kinase_cat_dom"/>
</dbReference>
<dbReference type="PANTHER" id="PTHR44329:SF228">
    <property type="entry name" value="KINASE-LIKE PROTEIN"/>
    <property type="match status" value="1"/>
</dbReference>
<dbReference type="RefSeq" id="XP_057450244.1">
    <property type="nucleotide sequence ID" value="XM_057594261.1"/>
</dbReference>
<dbReference type="GO" id="GO:0004674">
    <property type="term" value="F:protein serine/threonine kinase activity"/>
    <property type="evidence" value="ECO:0007669"/>
    <property type="project" value="UniProtKB-KW"/>
</dbReference>
<dbReference type="InterPro" id="IPR051681">
    <property type="entry name" value="Ser/Thr_Kinases-Pseudokinases"/>
</dbReference>
<keyword evidence="4" id="KW-0723">Serine/threonine-protein kinase</keyword>
<feature type="compositionally biased region" description="Basic and acidic residues" evidence="13">
    <location>
        <begin position="7"/>
        <end position="22"/>
    </location>
</feature>
<evidence type="ECO:0000256" key="10">
    <source>
        <dbReference type="ARBA" id="ARBA00023137"/>
    </source>
</evidence>
<evidence type="ECO:0000256" key="3">
    <source>
        <dbReference type="ARBA" id="ARBA00022490"/>
    </source>
</evidence>
<dbReference type="RefSeq" id="XP_057450243.1">
    <property type="nucleotide sequence ID" value="XM_057594260.1"/>
</dbReference>
<dbReference type="InterPro" id="IPR011009">
    <property type="entry name" value="Kinase-like_dom_sf"/>
</dbReference>
<evidence type="ECO:0000256" key="8">
    <source>
        <dbReference type="ARBA" id="ARBA00022777"/>
    </source>
</evidence>
<dbReference type="Gene3D" id="3.30.200.20">
    <property type="entry name" value="Phosphorylase Kinase, domain 1"/>
    <property type="match status" value="1"/>
</dbReference>
<evidence type="ECO:0000256" key="1">
    <source>
        <dbReference type="ARBA" id="ARBA00004514"/>
    </source>
</evidence>
<evidence type="ECO:0000256" key="7">
    <source>
        <dbReference type="ARBA" id="ARBA00022741"/>
    </source>
</evidence>
<dbReference type="PANTHER" id="PTHR44329">
    <property type="entry name" value="SERINE/THREONINE-PROTEIN KINASE TNNI3K-RELATED"/>
    <property type="match status" value="1"/>
</dbReference>
<keyword evidence="3" id="KW-0963">Cytoplasm</keyword>
<keyword evidence="8" id="KW-0418">Kinase</keyword>
<evidence type="ECO:0000256" key="9">
    <source>
        <dbReference type="ARBA" id="ARBA00022840"/>
    </source>
</evidence>
<proteinExistence type="evidence at transcript level"/>
<dbReference type="GO" id="GO:0005524">
    <property type="term" value="F:ATP binding"/>
    <property type="evidence" value="ECO:0007669"/>
    <property type="project" value="UniProtKB-KW"/>
</dbReference>
<feature type="region of interest" description="Disordered" evidence="13">
    <location>
        <begin position="1"/>
        <end position="30"/>
    </location>
</feature>
<accession>I3SYY7</accession>
<dbReference type="InterPro" id="IPR008271">
    <property type="entry name" value="Ser/Thr_kinase_AS"/>
</dbReference>
<dbReference type="RefSeq" id="XP_057450242.1">
    <property type="nucleotide sequence ID" value="XM_057594259.1"/>
</dbReference>
<dbReference type="PROSITE" id="PS50011">
    <property type="entry name" value="PROTEIN_KINASE_DOM"/>
    <property type="match status" value="1"/>
</dbReference>
<evidence type="ECO:0000256" key="13">
    <source>
        <dbReference type="SAM" id="MobiDB-lite"/>
    </source>
</evidence>
<dbReference type="AlphaFoldDB" id="I3SYY7"/>
<dbReference type="GO" id="GO:0005886">
    <property type="term" value="C:plasma membrane"/>
    <property type="evidence" value="ECO:0007669"/>
    <property type="project" value="TreeGrafter"/>
</dbReference>
<evidence type="ECO:0000256" key="4">
    <source>
        <dbReference type="ARBA" id="ARBA00022527"/>
    </source>
</evidence>
<comment type="subcellular location">
    <subcellularLocation>
        <location evidence="1">Cytoplasm</location>
        <location evidence="1">Cytosol</location>
    </subcellularLocation>
</comment>
<comment type="catalytic activity">
    <reaction evidence="11">
        <text>L-threonyl-[protein] + ATP = O-phospho-L-threonyl-[protein] + ADP + H(+)</text>
        <dbReference type="Rhea" id="RHEA:46608"/>
        <dbReference type="Rhea" id="RHEA-COMP:11060"/>
        <dbReference type="Rhea" id="RHEA-COMP:11605"/>
        <dbReference type="ChEBI" id="CHEBI:15378"/>
        <dbReference type="ChEBI" id="CHEBI:30013"/>
        <dbReference type="ChEBI" id="CHEBI:30616"/>
        <dbReference type="ChEBI" id="CHEBI:61977"/>
        <dbReference type="ChEBI" id="CHEBI:456216"/>
        <dbReference type="EC" id="2.7.11.1"/>
    </reaction>
</comment>
<dbReference type="Gene3D" id="1.10.510.10">
    <property type="entry name" value="Transferase(Phosphotransferase) domain 1"/>
    <property type="match status" value="1"/>
</dbReference>
<keyword evidence="7" id="KW-0547">Nucleotide-binding</keyword>
<protein>
    <recommendedName>
        <fullName evidence="2">non-specific serine/threonine protein kinase</fullName>
        <ecNumber evidence="2">2.7.11.1</ecNumber>
    </recommendedName>
</protein>
<keyword evidence="6" id="KW-0808">Transferase</keyword>
<dbReference type="GO" id="GO:1902456">
    <property type="term" value="P:regulation of stomatal opening"/>
    <property type="evidence" value="ECO:0007669"/>
    <property type="project" value="UniProtKB-ARBA"/>
</dbReference>
<feature type="domain" description="Protein kinase" evidence="14">
    <location>
        <begin position="80"/>
        <end position="360"/>
    </location>
</feature>
<dbReference type="FunFam" id="1.10.510.10:FF:000310">
    <property type="entry name" value="Serine/threonine-protein kinase HT1"/>
    <property type="match status" value="1"/>
</dbReference>
<evidence type="ECO:0000256" key="11">
    <source>
        <dbReference type="ARBA" id="ARBA00047899"/>
    </source>
</evidence>
<evidence type="ECO:0000256" key="2">
    <source>
        <dbReference type="ARBA" id="ARBA00012513"/>
    </source>
</evidence>
<dbReference type="GO" id="GO:0010114">
    <property type="term" value="P:response to red light"/>
    <property type="evidence" value="ECO:0007669"/>
    <property type="project" value="UniProtKB-ARBA"/>
</dbReference>
<keyword evidence="5" id="KW-0597">Phosphoprotein</keyword>
<dbReference type="EMBL" id="BT145685">
    <property type="protein sequence ID" value="AFK45479.1"/>
    <property type="molecule type" value="mRNA"/>
</dbReference>
<evidence type="ECO:0000256" key="5">
    <source>
        <dbReference type="ARBA" id="ARBA00022553"/>
    </source>
</evidence>
<dbReference type="SUPFAM" id="SSF56112">
    <property type="entry name" value="Protein kinase-like (PK-like)"/>
    <property type="match status" value="1"/>
</dbReference>
<dbReference type="PRINTS" id="PR00109">
    <property type="entry name" value="TYRKINASE"/>
</dbReference>
<dbReference type="FunFam" id="3.30.200.20:FF:000034">
    <property type="entry name" value="Kinase suppressor of Ras 1"/>
    <property type="match status" value="1"/>
</dbReference>
<keyword evidence="10" id="KW-0829">Tyrosine-protein kinase</keyword>
<dbReference type="OMA" id="WGEDDMA"/>
<keyword evidence="9" id="KW-0067">ATP-binding</keyword>
<dbReference type="KEGG" id="lja:130741380"/>
<evidence type="ECO:0000256" key="12">
    <source>
        <dbReference type="ARBA" id="ARBA00048679"/>
    </source>
</evidence>
<name>I3SYY7_LOTJA</name>
<dbReference type="Pfam" id="PF07714">
    <property type="entry name" value="PK_Tyr_Ser-Thr"/>
    <property type="match status" value="1"/>
</dbReference>
<dbReference type="SMART" id="SM00220">
    <property type="entry name" value="S_TKc"/>
    <property type="match status" value="1"/>
</dbReference>
<evidence type="ECO:0000313" key="15">
    <source>
        <dbReference type="EMBL" id="AFK45479.1"/>
    </source>
</evidence>
<dbReference type="GO" id="GO:0004713">
    <property type="term" value="F:protein tyrosine kinase activity"/>
    <property type="evidence" value="ECO:0007669"/>
    <property type="project" value="UniProtKB-KW"/>
</dbReference>
<organism evidence="15">
    <name type="scientific">Lotus japonicus</name>
    <name type="common">Lotus corniculatus var. japonicus</name>
    <dbReference type="NCBI Taxonomy" id="34305"/>
    <lineage>
        <taxon>Eukaryota</taxon>
        <taxon>Viridiplantae</taxon>
        <taxon>Streptophyta</taxon>
        <taxon>Embryophyta</taxon>
        <taxon>Tracheophyta</taxon>
        <taxon>Spermatophyta</taxon>
        <taxon>Magnoliopsida</taxon>
        <taxon>eudicotyledons</taxon>
        <taxon>Gunneridae</taxon>
        <taxon>Pentapetalae</taxon>
        <taxon>rosids</taxon>
        <taxon>fabids</taxon>
        <taxon>Fabales</taxon>
        <taxon>Fabaceae</taxon>
        <taxon>Papilionoideae</taxon>
        <taxon>50 kb inversion clade</taxon>
        <taxon>NPAAA clade</taxon>
        <taxon>Hologalegina</taxon>
        <taxon>robinioid clade</taxon>
        <taxon>Loteae</taxon>
        <taxon>Lotus</taxon>
    </lineage>
</organism>
<dbReference type="PROSITE" id="PS00108">
    <property type="entry name" value="PROTEIN_KINASE_ST"/>
    <property type="match status" value="1"/>
</dbReference>
<dbReference type="OrthoDB" id="4062651at2759"/>
<dbReference type="RefSeq" id="XP_057450246.1">
    <property type="nucleotide sequence ID" value="XM_057594263.1"/>
</dbReference>
<dbReference type="InterPro" id="IPR000719">
    <property type="entry name" value="Prot_kinase_dom"/>
</dbReference>
<evidence type="ECO:0000256" key="6">
    <source>
        <dbReference type="ARBA" id="ARBA00022679"/>
    </source>
</evidence>
<dbReference type="GeneID" id="130741380"/>
<sequence length="386" mass="43011">MDLEGEGDVRTPKKELEGEGTPRKMGGAGTLSSKDMIFRADRIDLKSLDTQLEKHLSRVWSRSVDTKRPKEEWEIDLAKLDLRYVVAHGAYGTVYRGTYDNQDVAVKVLDWGEDGVATAAETAALRASFRQEVAVWQKLDHPNVTKFLGASMGTSNLKIPSKNPSNDAQDLPSRACCVIVEYLPGGTLKQFLIKNRRKKLAYKVVVQLALELSRGLSYLHSQKIVHRDVKSENMLLDGNRNLKIADFGVARVEAMNPSDMTGETGTLGYMAPEVLDGKPYNRRCDVYSFGICLWEIYCCDMPYPYLSFADVSSAVVHQNLRPEIPRCCPSALSSIMRKCWDGNPNKRPEMDEVVRMLEALDTSKGGGMIPEDQATGCFCFTPSRGP</sequence>
<comment type="catalytic activity">
    <reaction evidence="12">
        <text>L-seryl-[protein] + ATP = O-phospho-L-seryl-[protein] + ADP + H(+)</text>
        <dbReference type="Rhea" id="RHEA:17989"/>
        <dbReference type="Rhea" id="RHEA-COMP:9863"/>
        <dbReference type="Rhea" id="RHEA-COMP:11604"/>
        <dbReference type="ChEBI" id="CHEBI:15378"/>
        <dbReference type="ChEBI" id="CHEBI:29999"/>
        <dbReference type="ChEBI" id="CHEBI:30616"/>
        <dbReference type="ChEBI" id="CHEBI:83421"/>
        <dbReference type="ChEBI" id="CHEBI:456216"/>
        <dbReference type="EC" id="2.7.11.1"/>
    </reaction>
</comment>